<dbReference type="InterPro" id="IPR000644">
    <property type="entry name" value="CBS_dom"/>
</dbReference>
<name>A0ABY0FPA7_9BACT</name>
<organism evidence="2 3">
    <name type="scientific">Candidatus Nanosyncoccus alces</name>
    <dbReference type="NCBI Taxonomy" id="2171997"/>
    <lineage>
        <taxon>Bacteria</taxon>
        <taxon>Candidatus Saccharimonadota</taxon>
        <taxon>Candidatus Nanosyncoccalia</taxon>
        <taxon>Candidatus Nanosyncoccales</taxon>
        <taxon>Candidatus Nanosyncoccaceae</taxon>
        <taxon>Candidatus Nanosyncoccus</taxon>
    </lineage>
</organism>
<evidence type="ECO:0000259" key="1">
    <source>
        <dbReference type="Pfam" id="PF00571"/>
    </source>
</evidence>
<dbReference type="Pfam" id="PF00571">
    <property type="entry name" value="CBS"/>
    <property type="match status" value="1"/>
</dbReference>
<reference evidence="2 3" key="1">
    <citation type="journal article" date="2018" name="bioRxiv">
        <title>Evidence of independent acquisition and adaption of ultra-small bacteria to human hosts across the highly diverse yet reduced genomes of the phylum Saccharibacteria.</title>
        <authorList>
            <person name="McLean J.S."/>
            <person name="Bor B."/>
            <person name="To T.T."/>
            <person name="Liu Q."/>
            <person name="Kearns K.A."/>
            <person name="Solden L.M."/>
            <person name="Wrighton K.C."/>
            <person name="He X."/>
            <person name="Shi W."/>
        </authorList>
    </citation>
    <scope>NUCLEOTIDE SEQUENCE [LARGE SCALE GENOMIC DNA]</scope>
    <source>
        <strain evidence="2 3">TM7_G3_2_Rum_HOT_351B</strain>
    </source>
</reference>
<dbReference type="SUPFAM" id="SSF54631">
    <property type="entry name" value="CBS-domain pair"/>
    <property type="match status" value="1"/>
</dbReference>
<accession>A0ABY0FPA7</accession>
<dbReference type="Gene3D" id="3.10.580.10">
    <property type="entry name" value="CBS-domain"/>
    <property type="match status" value="1"/>
</dbReference>
<dbReference type="Proteomes" id="UP001191019">
    <property type="component" value="Unassembled WGS sequence"/>
</dbReference>
<evidence type="ECO:0000313" key="2">
    <source>
        <dbReference type="EMBL" id="RYC74794.1"/>
    </source>
</evidence>
<protein>
    <recommendedName>
        <fullName evidence="1">CBS domain-containing protein</fullName>
    </recommendedName>
</protein>
<reference evidence="2 3" key="2">
    <citation type="journal article" date="2020" name="Cell Rep.">
        <title>Acquisition and Adaptation of Ultra-small Parasitic Reduced Genome Bacteria to Mammalian Hosts.</title>
        <authorList>
            <person name="McLean J.S."/>
            <person name="Bor B."/>
            <person name="Kerns K.A."/>
            <person name="Liu Q."/>
            <person name="To T.T."/>
            <person name="Solden L."/>
            <person name="Hendrickson E.L."/>
            <person name="Wrighton K."/>
            <person name="Shi W."/>
            <person name="He X."/>
        </authorList>
    </citation>
    <scope>NUCLEOTIDE SEQUENCE [LARGE SCALE GENOMIC DNA]</scope>
    <source>
        <strain evidence="2 3">TM7_G3_2_Rum_HOT_351B</strain>
    </source>
</reference>
<gene>
    <name evidence="2" type="ORF">G3RUM_00339</name>
</gene>
<dbReference type="RefSeq" id="WP_129734764.1">
    <property type="nucleotide sequence ID" value="NZ_PRLM01000003.1"/>
</dbReference>
<sequence length="191" mass="22164">MFENLMRKFVKFIDPKLERYRSHKPTSPAPKYTPKTLADFIDVLRRTPKSILSNRDRDRIAAIMSFDDRRVGHLMVPKNKMVFVGEKEILGPLVLDKLYKSGFTNFPVVDAKDKVLGIIHTEALNALEIKQTDRASKYLDPSVNYLHINDSLQFVVEEIERTNSYYFLVLNEENSLAGFFTIQMLLDYLLS</sequence>
<dbReference type="PANTHER" id="PTHR43099">
    <property type="entry name" value="UPF0053 PROTEIN YRKA"/>
    <property type="match status" value="1"/>
</dbReference>
<dbReference type="EMBL" id="PRLM01000003">
    <property type="protein sequence ID" value="RYC74794.1"/>
    <property type="molecule type" value="Genomic_DNA"/>
</dbReference>
<dbReference type="InterPro" id="IPR051676">
    <property type="entry name" value="UPF0053_domain"/>
</dbReference>
<keyword evidence="3" id="KW-1185">Reference proteome</keyword>
<dbReference type="InterPro" id="IPR046342">
    <property type="entry name" value="CBS_dom_sf"/>
</dbReference>
<feature type="domain" description="CBS" evidence="1">
    <location>
        <begin position="140"/>
        <end position="190"/>
    </location>
</feature>
<evidence type="ECO:0000313" key="3">
    <source>
        <dbReference type="Proteomes" id="UP001191019"/>
    </source>
</evidence>
<proteinExistence type="predicted"/>
<comment type="caution">
    <text evidence="2">The sequence shown here is derived from an EMBL/GenBank/DDBJ whole genome shotgun (WGS) entry which is preliminary data.</text>
</comment>
<dbReference type="PANTHER" id="PTHR43099:SF5">
    <property type="entry name" value="HLYC_CORC FAMILY TRANSPORTER"/>
    <property type="match status" value="1"/>
</dbReference>